<dbReference type="KEGG" id="mtuc:J113_22955"/>
<feature type="transmembrane region" description="Helical" evidence="2">
    <location>
        <begin position="23"/>
        <end position="45"/>
    </location>
</feature>
<dbReference type="EMBL" id="CP005386">
    <property type="protein sequence ID" value="AGL28732.1"/>
    <property type="molecule type" value="Genomic_DNA"/>
</dbReference>
<protein>
    <submittedName>
        <fullName evidence="3">Transmembrane protein</fullName>
    </submittedName>
</protein>
<dbReference type="AlphaFoldDB" id="R4MML7"/>
<dbReference type="Proteomes" id="UP000013548">
    <property type="component" value="Chromosome"/>
</dbReference>
<evidence type="ECO:0000256" key="2">
    <source>
        <dbReference type="SAM" id="Phobius"/>
    </source>
</evidence>
<name>R4MML7_MYCTX</name>
<dbReference type="HOGENOM" id="CLU_1720359_0_0_11"/>
<keyword evidence="2 3" id="KW-0812">Transmembrane</keyword>
<evidence type="ECO:0000256" key="1">
    <source>
        <dbReference type="SAM" id="MobiDB-lite"/>
    </source>
</evidence>
<keyword evidence="2" id="KW-0472">Membrane</keyword>
<keyword evidence="2" id="KW-1133">Transmembrane helix</keyword>
<dbReference type="BioCyc" id="MTUB1310114:G13A2-3315-MONOMER"/>
<evidence type="ECO:0000313" key="3">
    <source>
        <dbReference type="EMBL" id="AGL28732.1"/>
    </source>
</evidence>
<proteinExistence type="predicted"/>
<evidence type="ECO:0000313" key="4">
    <source>
        <dbReference type="Proteomes" id="UP000013548"/>
    </source>
</evidence>
<sequence length="152" mass="16232">MHEVGGPSRGDRLGRDDSEVHSAIRFAVVAAVVGVGFLIMGALLVSTCSGVDTAACGPPQRILLALGGPLIPVCGRAVGVSAHLPGMACGRYLVGMARRRLVFVDADGADALHRRPTDRRPGHGTVSRRPGRPRSTNKWVRSLHNPFDEFYR</sequence>
<dbReference type="PATRIC" id="fig|1310114.3.peg.4823"/>
<gene>
    <name evidence="3" type="ORF">J113_22955</name>
</gene>
<reference evidence="3 4" key="1">
    <citation type="journal article" date="2013" name="Genome Announc.">
        <title>Whole-Genome Sequences of Four Clinical Isolates of Mycobacterium tuberculosis from Tamil Nadu, South India.</title>
        <authorList>
            <person name="Narayanan S."/>
            <person name="Deshpande U."/>
        </authorList>
    </citation>
    <scope>NUCLEOTIDE SEQUENCE [LARGE SCALE GENOMIC DNA]</scope>
    <source>
        <strain evidence="3 4">CAS/NITR204</strain>
    </source>
</reference>
<organism evidence="3 4">
    <name type="scientific">Mycobacterium tuberculosis CAS/NITR204</name>
    <dbReference type="NCBI Taxonomy" id="1310114"/>
    <lineage>
        <taxon>Bacteria</taxon>
        <taxon>Bacillati</taxon>
        <taxon>Actinomycetota</taxon>
        <taxon>Actinomycetes</taxon>
        <taxon>Mycobacteriales</taxon>
        <taxon>Mycobacteriaceae</taxon>
        <taxon>Mycobacterium</taxon>
        <taxon>Mycobacterium tuberculosis complex</taxon>
    </lineage>
</organism>
<feature type="region of interest" description="Disordered" evidence="1">
    <location>
        <begin position="113"/>
        <end position="139"/>
    </location>
</feature>
<accession>R4MML7</accession>